<gene>
    <name evidence="10" type="ORF">X805_35520</name>
</gene>
<feature type="signal peptide" evidence="7">
    <location>
        <begin position="1"/>
        <end position="31"/>
    </location>
</feature>
<keyword evidence="6 7" id="KW-0676">Redox-active center</keyword>
<accession>A0A059KHK2</accession>
<dbReference type="eggNOG" id="COG1651">
    <property type="taxonomic scope" value="Bacteria"/>
</dbReference>
<dbReference type="InterPro" id="IPR012336">
    <property type="entry name" value="Thioredoxin-like_fold"/>
</dbReference>
<dbReference type="PATRIC" id="fig|1286631.3.peg.3468"/>
<dbReference type="Pfam" id="PF13098">
    <property type="entry name" value="Thioredoxin_2"/>
    <property type="match status" value="1"/>
</dbReference>
<organism evidence="10 11">
    <name type="scientific">Sphaerotilus natans subsp. natans DSM 6575</name>
    <dbReference type="NCBI Taxonomy" id="1286631"/>
    <lineage>
        <taxon>Bacteria</taxon>
        <taxon>Pseudomonadati</taxon>
        <taxon>Pseudomonadota</taxon>
        <taxon>Betaproteobacteria</taxon>
        <taxon>Burkholderiales</taxon>
        <taxon>Sphaerotilaceae</taxon>
        <taxon>Sphaerotilus</taxon>
    </lineage>
</organism>
<feature type="domain" description="Thioredoxin-like fold" evidence="9">
    <location>
        <begin position="120"/>
        <end position="242"/>
    </location>
</feature>
<evidence type="ECO:0000313" key="10">
    <source>
        <dbReference type="EMBL" id="KDB50860.1"/>
    </source>
</evidence>
<reference evidence="10 11" key="1">
    <citation type="journal article" date="2014" name="FEMS Microbiol. Ecol.">
        <title>Sphaerotilus natans encrusted with nanoball-shaped Fe(III) oxide minerals formed by nitrate-reducing mixotrophic Fe(II) oxidation.</title>
        <authorList>
            <person name="Park S."/>
            <person name="Kim D.H."/>
            <person name="Lee J.H."/>
            <person name="Hur H.G."/>
        </authorList>
    </citation>
    <scope>NUCLEOTIDE SEQUENCE [LARGE SCALE GENOMIC DNA]</scope>
    <source>
        <strain evidence="10 11">DSM 6575</strain>
    </source>
</reference>
<comment type="subcellular location">
    <subcellularLocation>
        <location evidence="1 7">Periplasm</location>
    </subcellularLocation>
</comment>
<dbReference type="STRING" id="34103.SAMN05421778_104225"/>
<dbReference type="EMBL" id="AZRA01000108">
    <property type="protein sequence ID" value="KDB50860.1"/>
    <property type="molecule type" value="Genomic_DNA"/>
</dbReference>
<dbReference type="PANTHER" id="PTHR35272">
    <property type="entry name" value="THIOL:DISULFIDE INTERCHANGE PROTEIN DSBC-RELATED"/>
    <property type="match status" value="1"/>
</dbReference>
<proteinExistence type="inferred from homology"/>
<name>A0A059KHK2_9BURK</name>
<dbReference type="Proteomes" id="UP000026714">
    <property type="component" value="Unassembled WGS sequence"/>
</dbReference>
<dbReference type="Pfam" id="PF10411">
    <property type="entry name" value="DsbC_N"/>
    <property type="match status" value="1"/>
</dbReference>
<dbReference type="Gene3D" id="3.10.450.70">
    <property type="entry name" value="Disulphide bond isomerase, DsbC/G, N-terminal"/>
    <property type="match status" value="1"/>
</dbReference>
<dbReference type="Gene3D" id="3.40.30.10">
    <property type="entry name" value="Glutaredoxin"/>
    <property type="match status" value="1"/>
</dbReference>
<keyword evidence="3 7" id="KW-0732">Signal</keyword>
<comment type="caution">
    <text evidence="10">The sequence shown here is derived from an EMBL/GenBank/DDBJ whole genome shotgun (WGS) entry which is preliminary data.</text>
</comment>
<keyword evidence="5" id="KW-1015">Disulfide bond</keyword>
<evidence type="ECO:0000256" key="2">
    <source>
        <dbReference type="ARBA" id="ARBA00009813"/>
    </source>
</evidence>
<evidence type="ECO:0000256" key="5">
    <source>
        <dbReference type="ARBA" id="ARBA00023157"/>
    </source>
</evidence>
<dbReference type="SUPFAM" id="SSF54423">
    <property type="entry name" value="DsbC/DsbG N-terminal domain-like"/>
    <property type="match status" value="1"/>
</dbReference>
<dbReference type="InterPro" id="IPR033954">
    <property type="entry name" value="DiS-bond_Isoase_DsbC/G"/>
</dbReference>
<evidence type="ECO:0000256" key="7">
    <source>
        <dbReference type="RuleBase" id="RU364038"/>
    </source>
</evidence>
<feature type="chain" id="PRO_5010006412" description="Thiol:disulfide interchange protein" evidence="7">
    <location>
        <begin position="32"/>
        <end position="249"/>
    </location>
</feature>
<dbReference type="InterPro" id="IPR018950">
    <property type="entry name" value="DiS-bond_isomerase_DsbC/G_N"/>
</dbReference>
<comment type="similarity">
    <text evidence="2 7">Belongs to the thioredoxin family. DsbC subfamily.</text>
</comment>
<evidence type="ECO:0000256" key="6">
    <source>
        <dbReference type="ARBA" id="ARBA00023284"/>
    </source>
</evidence>
<dbReference type="CDD" id="cd03020">
    <property type="entry name" value="DsbA_DsbC_DsbG"/>
    <property type="match status" value="1"/>
</dbReference>
<dbReference type="InterPro" id="IPR009094">
    <property type="entry name" value="DiS-bond_isomerase_DsbC/G_N_sf"/>
</dbReference>
<dbReference type="InterPro" id="IPR051470">
    <property type="entry name" value="Thiol:disulfide_interchange"/>
</dbReference>
<dbReference type="RefSeq" id="WP_081838268.1">
    <property type="nucleotide sequence ID" value="NZ_AZRA01000108.1"/>
</dbReference>
<evidence type="ECO:0000256" key="1">
    <source>
        <dbReference type="ARBA" id="ARBA00004418"/>
    </source>
</evidence>
<dbReference type="SUPFAM" id="SSF52833">
    <property type="entry name" value="Thioredoxin-like"/>
    <property type="match status" value="1"/>
</dbReference>
<evidence type="ECO:0000259" key="8">
    <source>
        <dbReference type="Pfam" id="PF10411"/>
    </source>
</evidence>
<dbReference type="PANTHER" id="PTHR35272:SF3">
    <property type="entry name" value="THIOL:DISULFIDE INTERCHANGE PROTEIN DSBC"/>
    <property type="match status" value="1"/>
</dbReference>
<feature type="domain" description="Disulphide bond isomerase DsbC/G N-terminal" evidence="8">
    <location>
        <begin position="28"/>
        <end position="96"/>
    </location>
</feature>
<evidence type="ECO:0000313" key="11">
    <source>
        <dbReference type="Proteomes" id="UP000026714"/>
    </source>
</evidence>
<comment type="function">
    <text evidence="7">Required for disulfide bond formation in some periplasmic proteins. Acts by transferring its disulfide bond to other proteins and is reduced in the process.</text>
</comment>
<keyword evidence="4 7" id="KW-0574">Periplasm</keyword>
<dbReference type="GO" id="GO:0042597">
    <property type="term" value="C:periplasmic space"/>
    <property type="evidence" value="ECO:0007669"/>
    <property type="project" value="UniProtKB-SubCell"/>
</dbReference>
<evidence type="ECO:0000256" key="4">
    <source>
        <dbReference type="ARBA" id="ARBA00022764"/>
    </source>
</evidence>
<dbReference type="InterPro" id="IPR036249">
    <property type="entry name" value="Thioredoxin-like_sf"/>
</dbReference>
<keyword evidence="11" id="KW-1185">Reference proteome</keyword>
<dbReference type="AlphaFoldDB" id="A0A059KHK2"/>
<evidence type="ECO:0000259" key="9">
    <source>
        <dbReference type="Pfam" id="PF13098"/>
    </source>
</evidence>
<sequence>MKLPRPAFPAFATGLGALALALLAAAPAARADENVIRKTLAERFQNLPKIDEVRPAPVAGLWELRIGTEVMYTDAKGAYLIQGSIIDTATRKDLTQERIDKLTAIDFASLPLKDAIVWKNGTGKRRIAVFGDPNCGYCKRLEKDLINVKDVTVYNFVIPILGGDSAEKARSIWCAKDSTAAWRGWMVDGVAPPRTMGQCDASAIERNAALARKHKVNGTPAIVFEDGTRAPGAIPAAEIERRLAALAKS</sequence>
<evidence type="ECO:0000256" key="3">
    <source>
        <dbReference type="ARBA" id="ARBA00022729"/>
    </source>
</evidence>
<protein>
    <recommendedName>
        <fullName evidence="7">Thiol:disulfide interchange protein</fullName>
    </recommendedName>
</protein>